<dbReference type="Proteomes" id="UP000008888">
    <property type="component" value="Chromosome"/>
</dbReference>
<organism evidence="1 2">
    <name type="scientific">Methylomonas methanica (strain DSM 25384 / MC09)</name>
    <dbReference type="NCBI Taxonomy" id="857087"/>
    <lineage>
        <taxon>Bacteria</taxon>
        <taxon>Pseudomonadati</taxon>
        <taxon>Pseudomonadota</taxon>
        <taxon>Gammaproteobacteria</taxon>
        <taxon>Methylococcales</taxon>
        <taxon>Methylococcaceae</taxon>
        <taxon>Methylomonas</taxon>
    </lineage>
</organism>
<dbReference type="EMBL" id="CP002738">
    <property type="protein sequence ID" value="AEF99417.1"/>
    <property type="molecule type" value="Genomic_DNA"/>
</dbReference>
<reference evidence="1 2" key="1">
    <citation type="journal article" date="2011" name="J. Bacteriol.">
        <title>Complete Genome Sequence of the Aerobic Marine Methanotroph Methylomonas methanica MC09.</title>
        <authorList>
            <person name="Boden R."/>
            <person name="Cunliffe M."/>
            <person name="Scanlan J."/>
            <person name="Moussard H."/>
            <person name="Kits K.D."/>
            <person name="Klotz M.G."/>
            <person name="Jetten M.S."/>
            <person name="Vuilleumier S."/>
            <person name="Han J."/>
            <person name="Peters L."/>
            <person name="Mikhailova N."/>
            <person name="Teshima H."/>
            <person name="Tapia R."/>
            <person name="Kyrpides N."/>
            <person name="Ivanova N."/>
            <person name="Pagani I."/>
            <person name="Cheng J.F."/>
            <person name="Goodwin L."/>
            <person name="Han C."/>
            <person name="Hauser L."/>
            <person name="Land M.L."/>
            <person name="Lapidus A."/>
            <person name="Lucas S."/>
            <person name="Pitluck S."/>
            <person name="Woyke T."/>
            <person name="Stein L."/>
            <person name="Murrell J.C."/>
        </authorList>
    </citation>
    <scope>NUCLEOTIDE SEQUENCE [LARGE SCALE GENOMIC DNA]</scope>
    <source>
        <strain evidence="1 2">MC09</strain>
    </source>
</reference>
<evidence type="ECO:0000313" key="2">
    <source>
        <dbReference type="Proteomes" id="UP000008888"/>
    </source>
</evidence>
<reference key="2">
    <citation type="submission" date="2011-05" db="EMBL/GenBank/DDBJ databases">
        <title>Complete genome sequence of the aerobic marine methanotroph Methylomonas methanica MC09.</title>
        <authorList>
            <person name="Boden R."/>
            <person name="Cunliffe M."/>
            <person name="Scanlan J."/>
            <person name="Moussard H."/>
            <person name="Kits K.D."/>
            <person name="Klotz M."/>
            <person name="Jetten M."/>
            <person name="Vuilleumier S."/>
            <person name="Han J."/>
            <person name="Peters L."/>
            <person name="Mikhailova N."/>
            <person name="Teshima H."/>
            <person name="Tapia R."/>
            <person name="Kyrpides N."/>
            <person name="Ivanova N."/>
            <person name="Pagani I."/>
            <person name="Cheng J.-F."/>
            <person name="Goodwin L."/>
            <person name="Han C."/>
            <person name="Hauser L."/>
            <person name="Land M."/>
            <person name="Lapidus A."/>
            <person name="Lucas S."/>
            <person name="Pitluck S."/>
            <person name="Woyke T."/>
            <person name="Stein L.Y."/>
            <person name="Murrell C."/>
        </authorList>
    </citation>
    <scope>NUCLEOTIDE SEQUENCE</scope>
    <source>
        <strain>MC09</strain>
    </source>
</reference>
<dbReference type="HOGENOM" id="CLU_2717745_0_0_6"/>
<sequence>MTLASIETGLKELNNTDKQIALQMLNEQSTQNIDTELTVTPLNDLEMLDLAKANSNRILTVMAKIPLRHNVS</sequence>
<gene>
    <name evidence="1" type="ordered locus">Metme_0980</name>
</gene>
<name>G0A7C4_METMM</name>
<evidence type="ECO:0000313" key="1">
    <source>
        <dbReference type="EMBL" id="AEF99417.1"/>
    </source>
</evidence>
<protein>
    <submittedName>
        <fullName evidence="1">Uncharacterized protein</fullName>
    </submittedName>
</protein>
<dbReference type="KEGG" id="mmt:Metme_0980"/>
<keyword evidence="2" id="KW-1185">Reference proteome</keyword>
<dbReference type="STRING" id="857087.Metme_0980"/>
<proteinExistence type="predicted"/>
<dbReference type="AlphaFoldDB" id="G0A7C4"/>
<reference evidence="2" key="3">
    <citation type="submission" date="2011-05" db="EMBL/GenBank/DDBJ databases">
        <title>Complete sequence of Methylomonas methanica MC09.</title>
        <authorList>
            <consortium name="US DOE Joint Genome Institute"/>
            <person name="Lucas S."/>
            <person name="Han J."/>
            <person name="Lapidus A."/>
            <person name="Cheng J.-F."/>
            <person name="Goodwin L."/>
            <person name="Pitluck S."/>
            <person name="Peters L."/>
            <person name="Mikhailova N."/>
            <person name="Teshima H."/>
            <person name="Han C."/>
            <person name="Tapia R."/>
            <person name="Land M."/>
            <person name="Hauser L."/>
            <person name="Kyrpides N."/>
            <person name="Ivanova N."/>
            <person name="Pagani I."/>
            <person name="Stein L."/>
            <person name="Woyke T."/>
        </authorList>
    </citation>
    <scope>NUCLEOTIDE SEQUENCE [LARGE SCALE GENOMIC DNA]</scope>
    <source>
        <strain evidence="2">MC09</strain>
    </source>
</reference>
<dbReference type="RefSeq" id="WP_013817684.1">
    <property type="nucleotide sequence ID" value="NC_015572.1"/>
</dbReference>
<accession>G0A7C4</accession>